<dbReference type="GO" id="GO:0005739">
    <property type="term" value="C:mitochondrion"/>
    <property type="evidence" value="ECO:0007669"/>
    <property type="project" value="TreeGrafter"/>
</dbReference>
<dbReference type="FunFam" id="3.30.1330.40:FF:000001">
    <property type="entry name" value="L-PSP family endoribonuclease"/>
    <property type="match status" value="1"/>
</dbReference>
<reference evidence="2" key="1">
    <citation type="submission" date="2019-08" db="EMBL/GenBank/DDBJ databases">
        <title>The genome of the North American firefly Photinus pyralis.</title>
        <authorList>
            <consortium name="Photinus pyralis genome working group"/>
            <person name="Fallon T.R."/>
            <person name="Sander Lower S.E."/>
            <person name="Weng J.-K."/>
        </authorList>
    </citation>
    <scope>NUCLEOTIDE SEQUENCE</scope>
    <source>
        <strain evidence="2">TRF0915ILg1</strain>
        <tissue evidence="2">Whole body</tissue>
    </source>
</reference>
<comment type="similarity">
    <text evidence="1">Belongs to the RutC family.</text>
</comment>
<dbReference type="PANTHER" id="PTHR11803:SF39">
    <property type="entry name" value="2-IMINOBUTANOATE_2-IMINOPROPANOATE DEAMINASE"/>
    <property type="match status" value="1"/>
</dbReference>
<dbReference type="GO" id="GO:0019239">
    <property type="term" value="F:deaminase activity"/>
    <property type="evidence" value="ECO:0007669"/>
    <property type="project" value="TreeGrafter"/>
</dbReference>
<dbReference type="SUPFAM" id="SSF55298">
    <property type="entry name" value="YjgF-like"/>
    <property type="match status" value="1"/>
</dbReference>
<sequence length="141" mass="15226">MSQIVRKLISTNNAPKPVAPYNQAVLVDRTLYVSGVLGLNKDTMKLVEGGAAEEARQALKSLGFILEAAGSSYEKVIKSTVLLKDIQDFAAVNDVYKEFFTHNYPARTAYAVVNLPLNAKVEIEVIALTGDVVTVPASSKI</sequence>
<dbReference type="CDD" id="cd00448">
    <property type="entry name" value="YjgF_YER057c_UK114_family"/>
    <property type="match status" value="1"/>
</dbReference>
<protein>
    <submittedName>
        <fullName evidence="2">Uncharacterized protein</fullName>
    </submittedName>
</protein>
<evidence type="ECO:0000313" key="2">
    <source>
        <dbReference type="EMBL" id="KAF2903307.1"/>
    </source>
</evidence>
<dbReference type="Gene3D" id="3.30.1330.40">
    <property type="entry name" value="RutC-like"/>
    <property type="match status" value="1"/>
</dbReference>
<dbReference type="NCBIfam" id="TIGR00004">
    <property type="entry name" value="Rid family detoxifying hydrolase"/>
    <property type="match status" value="1"/>
</dbReference>
<gene>
    <name evidence="2" type="ORF">ILUMI_02871</name>
</gene>
<dbReference type="InterPro" id="IPR006175">
    <property type="entry name" value="YjgF/YER057c/UK114"/>
</dbReference>
<dbReference type="InterPro" id="IPR006056">
    <property type="entry name" value="RidA"/>
</dbReference>
<dbReference type="Proteomes" id="UP000801492">
    <property type="component" value="Unassembled WGS sequence"/>
</dbReference>
<name>A0A8K0DHJ8_IGNLU</name>
<evidence type="ECO:0000256" key="1">
    <source>
        <dbReference type="ARBA" id="ARBA00010552"/>
    </source>
</evidence>
<dbReference type="EMBL" id="VTPC01001060">
    <property type="protein sequence ID" value="KAF2903307.1"/>
    <property type="molecule type" value="Genomic_DNA"/>
</dbReference>
<comment type="caution">
    <text evidence="2">The sequence shown here is derived from an EMBL/GenBank/DDBJ whole genome shotgun (WGS) entry which is preliminary data.</text>
</comment>
<proteinExistence type="inferred from homology"/>
<dbReference type="GO" id="GO:0005829">
    <property type="term" value="C:cytosol"/>
    <property type="evidence" value="ECO:0007669"/>
    <property type="project" value="TreeGrafter"/>
</dbReference>
<dbReference type="Pfam" id="PF01042">
    <property type="entry name" value="Ribonuc_L-PSP"/>
    <property type="match status" value="1"/>
</dbReference>
<dbReference type="PANTHER" id="PTHR11803">
    <property type="entry name" value="2-IMINOBUTANOATE/2-IMINOPROPANOATE DEAMINASE RIDA"/>
    <property type="match status" value="1"/>
</dbReference>
<dbReference type="OrthoDB" id="309640at2759"/>
<accession>A0A8K0DHJ8</accession>
<evidence type="ECO:0000313" key="3">
    <source>
        <dbReference type="Proteomes" id="UP000801492"/>
    </source>
</evidence>
<keyword evidence="3" id="KW-1185">Reference proteome</keyword>
<dbReference type="InterPro" id="IPR035959">
    <property type="entry name" value="RutC-like_sf"/>
</dbReference>
<organism evidence="2 3">
    <name type="scientific">Ignelater luminosus</name>
    <name type="common">Cucubano</name>
    <name type="synonym">Pyrophorus luminosus</name>
    <dbReference type="NCBI Taxonomy" id="2038154"/>
    <lineage>
        <taxon>Eukaryota</taxon>
        <taxon>Metazoa</taxon>
        <taxon>Ecdysozoa</taxon>
        <taxon>Arthropoda</taxon>
        <taxon>Hexapoda</taxon>
        <taxon>Insecta</taxon>
        <taxon>Pterygota</taxon>
        <taxon>Neoptera</taxon>
        <taxon>Endopterygota</taxon>
        <taxon>Coleoptera</taxon>
        <taxon>Polyphaga</taxon>
        <taxon>Elateriformia</taxon>
        <taxon>Elateroidea</taxon>
        <taxon>Elateridae</taxon>
        <taxon>Agrypninae</taxon>
        <taxon>Pyrophorini</taxon>
        <taxon>Ignelater</taxon>
    </lineage>
</organism>
<dbReference type="AlphaFoldDB" id="A0A8K0DHJ8"/>